<dbReference type="AlphaFoldDB" id="A0A542E3J0"/>
<dbReference type="Proteomes" id="UP000317893">
    <property type="component" value="Unassembled WGS sequence"/>
</dbReference>
<organism evidence="5 6">
    <name type="scientific">Lapillicoccus jejuensis</name>
    <dbReference type="NCBI Taxonomy" id="402171"/>
    <lineage>
        <taxon>Bacteria</taxon>
        <taxon>Bacillati</taxon>
        <taxon>Actinomycetota</taxon>
        <taxon>Actinomycetes</taxon>
        <taxon>Micrococcales</taxon>
        <taxon>Intrasporangiaceae</taxon>
        <taxon>Lapillicoccus</taxon>
    </lineage>
</organism>
<dbReference type="PROSITE" id="PS50932">
    <property type="entry name" value="HTH_LACI_2"/>
    <property type="match status" value="1"/>
</dbReference>
<name>A0A542E3J0_9MICO</name>
<dbReference type="Gene3D" id="3.40.50.2300">
    <property type="match status" value="2"/>
</dbReference>
<gene>
    <name evidence="5" type="ORF">FB458_3024</name>
</gene>
<dbReference type="SUPFAM" id="SSF53822">
    <property type="entry name" value="Periplasmic binding protein-like I"/>
    <property type="match status" value="1"/>
</dbReference>
<dbReference type="SUPFAM" id="SSF47413">
    <property type="entry name" value="lambda repressor-like DNA-binding domains"/>
    <property type="match status" value="1"/>
</dbReference>
<protein>
    <submittedName>
        <fullName evidence="5">LacI family transcriptional regulator</fullName>
    </submittedName>
</protein>
<dbReference type="PANTHER" id="PTHR30146">
    <property type="entry name" value="LACI-RELATED TRANSCRIPTIONAL REPRESSOR"/>
    <property type="match status" value="1"/>
</dbReference>
<dbReference type="SMART" id="SM00354">
    <property type="entry name" value="HTH_LACI"/>
    <property type="match status" value="1"/>
</dbReference>
<dbReference type="PROSITE" id="PS00356">
    <property type="entry name" value="HTH_LACI_1"/>
    <property type="match status" value="1"/>
</dbReference>
<dbReference type="Pfam" id="PF00356">
    <property type="entry name" value="LacI"/>
    <property type="match status" value="1"/>
</dbReference>
<dbReference type="InterPro" id="IPR028082">
    <property type="entry name" value="Peripla_BP_I"/>
</dbReference>
<dbReference type="InterPro" id="IPR000843">
    <property type="entry name" value="HTH_LacI"/>
</dbReference>
<dbReference type="GO" id="GO:0000976">
    <property type="term" value="F:transcription cis-regulatory region binding"/>
    <property type="evidence" value="ECO:0007669"/>
    <property type="project" value="TreeGrafter"/>
</dbReference>
<dbReference type="InterPro" id="IPR046335">
    <property type="entry name" value="LacI/GalR-like_sensor"/>
</dbReference>
<dbReference type="GO" id="GO:0003700">
    <property type="term" value="F:DNA-binding transcription factor activity"/>
    <property type="evidence" value="ECO:0007669"/>
    <property type="project" value="TreeGrafter"/>
</dbReference>
<evidence type="ECO:0000313" key="6">
    <source>
        <dbReference type="Proteomes" id="UP000317893"/>
    </source>
</evidence>
<evidence type="ECO:0000259" key="4">
    <source>
        <dbReference type="PROSITE" id="PS50932"/>
    </source>
</evidence>
<evidence type="ECO:0000256" key="3">
    <source>
        <dbReference type="ARBA" id="ARBA00023163"/>
    </source>
</evidence>
<keyword evidence="3" id="KW-0804">Transcription</keyword>
<keyword evidence="6" id="KW-1185">Reference proteome</keyword>
<reference evidence="5 6" key="1">
    <citation type="submission" date="2019-06" db="EMBL/GenBank/DDBJ databases">
        <title>Sequencing the genomes of 1000 actinobacteria strains.</title>
        <authorList>
            <person name="Klenk H.-P."/>
        </authorList>
    </citation>
    <scope>NUCLEOTIDE SEQUENCE [LARGE SCALE GENOMIC DNA]</scope>
    <source>
        <strain evidence="5 6">DSM 18607</strain>
    </source>
</reference>
<feature type="domain" description="HTH lacI-type" evidence="4">
    <location>
        <begin position="1"/>
        <end position="53"/>
    </location>
</feature>
<dbReference type="InterPro" id="IPR010982">
    <property type="entry name" value="Lambda_DNA-bd_dom_sf"/>
</dbReference>
<evidence type="ECO:0000313" key="5">
    <source>
        <dbReference type="EMBL" id="TQJ09908.1"/>
    </source>
</evidence>
<accession>A0A542E3J0</accession>
<dbReference type="OrthoDB" id="3595338at2"/>
<dbReference type="Pfam" id="PF13377">
    <property type="entry name" value="Peripla_BP_3"/>
    <property type="match status" value="1"/>
</dbReference>
<keyword evidence="1" id="KW-0805">Transcription regulation</keyword>
<evidence type="ECO:0000256" key="2">
    <source>
        <dbReference type="ARBA" id="ARBA00023125"/>
    </source>
</evidence>
<dbReference type="EMBL" id="VFMN01000001">
    <property type="protein sequence ID" value="TQJ09908.1"/>
    <property type="molecule type" value="Genomic_DNA"/>
</dbReference>
<comment type="caution">
    <text evidence="5">The sequence shown here is derived from an EMBL/GenBank/DDBJ whole genome shotgun (WGS) entry which is preliminary data.</text>
</comment>
<evidence type="ECO:0000256" key="1">
    <source>
        <dbReference type="ARBA" id="ARBA00023015"/>
    </source>
</evidence>
<sequence>MADVARRADVSIKTVSRVVNDEPGVRPQTASKVRAIIEELGFHRHEGASMLRKGRSTSIGLIVEDLGNPWYSQLAASMEREARSRNHFLISTSAEGSPEREAELVDALVARRVEGLVVVPASSDASEAIRSAAEEMPVVCVDRPLAGLVADTVLSDNEGGVRSAVEHLVAHRHRRIGFLGDDEVIWTAQRRQAAFLASYDLLGLPGEPLTRLGPYADGEVAALLDRWGQGRDGITAVITSNNRVTMQVIAAQRVCGLDLVVVGYDDFELADFLEPPVTCVHQDPASLGERAIQQLFARLDGELGDPRTHVIPTRLIVRGSARRRPASRRA</sequence>
<keyword evidence="2" id="KW-0238">DNA-binding</keyword>
<dbReference type="Gene3D" id="1.10.260.40">
    <property type="entry name" value="lambda repressor-like DNA-binding domains"/>
    <property type="match status" value="1"/>
</dbReference>
<dbReference type="CDD" id="cd01392">
    <property type="entry name" value="HTH_LacI"/>
    <property type="match status" value="1"/>
</dbReference>
<dbReference type="CDD" id="cd06267">
    <property type="entry name" value="PBP1_LacI_sugar_binding-like"/>
    <property type="match status" value="1"/>
</dbReference>
<dbReference type="PANTHER" id="PTHR30146:SF109">
    <property type="entry name" value="HTH-TYPE TRANSCRIPTIONAL REGULATOR GALS"/>
    <property type="match status" value="1"/>
</dbReference>
<proteinExistence type="predicted"/>